<dbReference type="STRING" id="1314777.A0A164WKM4"/>
<keyword evidence="1" id="KW-0472">Membrane</keyword>
<proteinExistence type="predicted"/>
<reference evidence="3 4" key="1">
    <citation type="journal article" date="2016" name="Mol. Biol. Evol.">
        <title>Comparative Genomics of Early-Diverging Mushroom-Forming Fungi Provides Insights into the Origins of Lignocellulose Decay Capabilities.</title>
        <authorList>
            <person name="Nagy L.G."/>
            <person name="Riley R."/>
            <person name="Tritt A."/>
            <person name="Adam C."/>
            <person name="Daum C."/>
            <person name="Floudas D."/>
            <person name="Sun H."/>
            <person name="Yadav J.S."/>
            <person name="Pangilinan J."/>
            <person name="Larsson K.H."/>
            <person name="Matsuura K."/>
            <person name="Barry K."/>
            <person name="Labutti K."/>
            <person name="Kuo R."/>
            <person name="Ohm R.A."/>
            <person name="Bhattacharya S.S."/>
            <person name="Shirouzu T."/>
            <person name="Yoshinaga Y."/>
            <person name="Martin F.M."/>
            <person name="Grigoriev I.V."/>
            <person name="Hibbett D.S."/>
        </authorList>
    </citation>
    <scope>NUCLEOTIDE SEQUENCE [LARGE SCALE GENOMIC DNA]</scope>
    <source>
        <strain evidence="3 4">HHB9708</strain>
    </source>
</reference>
<feature type="transmembrane region" description="Helical" evidence="1">
    <location>
        <begin position="240"/>
        <end position="260"/>
    </location>
</feature>
<dbReference type="AlphaFoldDB" id="A0A164WKM4"/>
<dbReference type="OrthoDB" id="1461976at2759"/>
<sequence>MVLFKDSPEYVARKNNKFEPVNVTFKEIHSAVPKEIFVRNSAWGLYYWGRDVAQSLLFWYLATYIDPFAASPVVAAYGKTAQFAVKWGLWATYWWWQSLTWGGMWCLGHEAGHETLSPHTLVNQFIGFTLHSWILVPFYSWKYSHAIHHKATGHMDKDEIYVPYVRQDFKLPPEQVATKRDYMEVFEEAPIVALARLIIMQTLGYQLYLTLNTMGSPMYPPGTNHFEPESPIFKKEQRRMVVLSDIGVGAVAAILAYATYKSSLSAFIKYYLVTYFLANHCSASLRVVLTTFLQHSDPTLPHYRSGEWNFIRGANATVDRPVLGWIGRFFLHNVSHDHVAHHYFSRVPFYNQPTTTKVLKEVLGDHYNYDSTNCFYALWRSFNECQFVEPEGDIVFYKNKNGVVAREVSPTMKSLKAVPPAVTERPELVAHLTEM</sequence>
<dbReference type="InterPro" id="IPR005804">
    <property type="entry name" value="FA_desaturase_dom"/>
</dbReference>
<keyword evidence="1" id="KW-0812">Transmembrane</keyword>
<dbReference type="PANTHER" id="PTHR32100">
    <property type="entry name" value="OMEGA-6 FATTY ACID DESATURASE, CHLOROPLASTIC"/>
    <property type="match status" value="1"/>
</dbReference>
<dbReference type="Proteomes" id="UP000076722">
    <property type="component" value="Unassembled WGS sequence"/>
</dbReference>
<evidence type="ECO:0000313" key="3">
    <source>
        <dbReference type="EMBL" id="KZS95129.1"/>
    </source>
</evidence>
<keyword evidence="4" id="KW-1185">Reference proteome</keyword>
<evidence type="ECO:0000259" key="2">
    <source>
        <dbReference type="Pfam" id="PF00487"/>
    </source>
</evidence>
<organism evidence="3 4">
    <name type="scientific">Sistotremastrum niveocremeum HHB9708</name>
    <dbReference type="NCBI Taxonomy" id="1314777"/>
    <lineage>
        <taxon>Eukaryota</taxon>
        <taxon>Fungi</taxon>
        <taxon>Dikarya</taxon>
        <taxon>Basidiomycota</taxon>
        <taxon>Agaricomycotina</taxon>
        <taxon>Agaricomycetes</taxon>
        <taxon>Sistotremastrales</taxon>
        <taxon>Sistotremastraceae</taxon>
        <taxon>Sertulicium</taxon>
        <taxon>Sertulicium niveocremeum</taxon>
    </lineage>
</organism>
<evidence type="ECO:0000256" key="1">
    <source>
        <dbReference type="SAM" id="Phobius"/>
    </source>
</evidence>
<keyword evidence="1" id="KW-1133">Transmembrane helix</keyword>
<evidence type="ECO:0000313" key="4">
    <source>
        <dbReference type="Proteomes" id="UP000076722"/>
    </source>
</evidence>
<dbReference type="InterPro" id="IPR012171">
    <property type="entry name" value="Fatty_acid_desaturase"/>
</dbReference>
<dbReference type="GO" id="GO:0016491">
    <property type="term" value="F:oxidoreductase activity"/>
    <property type="evidence" value="ECO:0007669"/>
    <property type="project" value="InterPro"/>
</dbReference>
<name>A0A164WKM4_9AGAM</name>
<dbReference type="CDD" id="cd03507">
    <property type="entry name" value="Delta12-FADS-like"/>
    <property type="match status" value="1"/>
</dbReference>
<feature type="domain" description="Fatty acid desaturase" evidence="2">
    <location>
        <begin position="90"/>
        <end position="368"/>
    </location>
</feature>
<gene>
    <name evidence="3" type="ORF">SISNIDRAFT_484004</name>
</gene>
<protein>
    <recommendedName>
        <fullName evidence="2">Fatty acid desaturase domain-containing protein</fullName>
    </recommendedName>
</protein>
<dbReference type="EMBL" id="KV419402">
    <property type="protein sequence ID" value="KZS95129.1"/>
    <property type="molecule type" value="Genomic_DNA"/>
</dbReference>
<dbReference type="Pfam" id="PF00487">
    <property type="entry name" value="FA_desaturase"/>
    <property type="match status" value="1"/>
</dbReference>
<dbReference type="GO" id="GO:0006629">
    <property type="term" value="P:lipid metabolic process"/>
    <property type="evidence" value="ECO:0007669"/>
    <property type="project" value="InterPro"/>
</dbReference>
<accession>A0A164WKM4</accession>